<gene>
    <name evidence="15" type="ORF">P170DRAFT_491644</name>
</gene>
<dbReference type="RefSeq" id="XP_024705331.1">
    <property type="nucleotide sequence ID" value="XM_024854024.1"/>
</dbReference>
<dbReference type="InterPro" id="IPR013121">
    <property type="entry name" value="Fe_red_NAD-bd_6"/>
</dbReference>
<dbReference type="EC" id="1.16.1.9" evidence="3"/>
<comment type="caution">
    <text evidence="15">The sequence shown here is derived from an EMBL/GenBank/DDBJ whole genome shotgun (WGS) entry which is preliminary data.</text>
</comment>
<organism evidence="15 16">
    <name type="scientific">Aspergillus steynii IBT 23096</name>
    <dbReference type="NCBI Taxonomy" id="1392250"/>
    <lineage>
        <taxon>Eukaryota</taxon>
        <taxon>Fungi</taxon>
        <taxon>Dikarya</taxon>
        <taxon>Ascomycota</taxon>
        <taxon>Pezizomycotina</taxon>
        <taxon>Eurotiomycetes</taxon>
        <taxon>Eurotiomycetidae</taxon>
        <taxon>Eurotiales</taxon>
        <taxon>Aspergillaceae</taxon>
        <taxon>Aspergillus</taxon>
        <taxon>Aspergillus subgen. Circumdati</taxon>
    </lineage>
</organism>
<dbReference type="GO" id="GO:0015677">
    <property type="term" value="P:copper ion import"/>
    <property type="evidence" value="ECO:0007669"/>
    <property type="project" value="TreeGrafter"/>
</dbReference>
<feature type="transmembrane region" description="Helical" evidence="13">
    <location>
        <begin position="253"/>
        <end position="276"/>
    </location>
</feature>
<evidence type="ECO:0000313" key="15">
    <source>
        <dbReference type="EMBL" id="PLB50029.1"/>
    </source>
</evidence>
<dbReference type="InterPro" id="IPR013130">
    <property type="entry name" value="Fe3_Rdtase_TM_dom"/>
</dbReference>
<evidence type="ECO:0000313" key="16">
    <source>
        <dbReference type="Proteomes" id="UP000234275"/>
    </source>
</evidence>
<evidence type="ECO:0000256" key="10">
    <source>
        <dbReference type="ARBA" id="ARBA00023065"/>
    </source>
</evidence>
<dbReference type="Pfam" id="PF08030">
    <property type="entry name" value="NAD_binding_6"/>
    <property type="match status" value="1"/>
</dbReference>
<dbReference type="GeneID" id="36561728"/>
<dbReference type="Proteomes" id="UP000234275">
    <property type="component" value="Unassembled WGS sequence"/>
</dbReference>
<evidence type="ECO:0000256" key="9">
    <source>
        <dbReference type="ARBA" id="ARBA00023002"/>
    </source>
</evidence>
<evidence type="ECO:0000256" key="13">
    <source>
        <dbReference type="SAM" id="Phobius"/>
    </source>
</evidence>
<evidence type="ECO:0000256" key="12">
    <source>
        <dbReference type="ARBA" id="ARBA00048483"/>
    </source>
</evidence>
<dbReference type="InterPro" id="IPR013112">
    <property type="entry name" value="FAD-bd_8"/>
</dbReference>
<comment type="subcellular location">
    <subcellularLocation>
        <location evidence="1">Cell membrane</location>
        <topology evidence="1">Multi-pass membrane protein</topology>
    </subcellularLocation>
</comment>
<dbReference type="PROSITE" id="PS51384">
    <property type="entry name" value="FAD_FR"/>
    <property type="match status" value="1"/>
</dbReference>
<feature type="transmembrane region" description="Helical" evidence="13">
    <location>
        <begin position="49"/>
        <end position="71"/>
    </location>
</feature>
<feature type="domain" description="FAD-binding FR-type" evidence="14">
    <location>
        <begin position="318"/>
        <end position="453"/>
    </location>
</feature>
<keyword evidence="16" id="KW-1185">Reference proteome</keyword>
<comment type="catalytic activity">
    <reaction evidence="12">
        <text>2 a Fe(II)-siderophore + NADP(+) + H(+) = 2 a Fe(III)-siderophore + NADPH</text>
        <dbReference type="Rhea" id="RHEA:28795"/>
        <dbReference type="Rhea" id="RHEA-COMP:11342"/>
        <dbReference type="Rhea" id="RHEA-COMP:11344"/>
        <dbReference type="ChEBI" id="CHEBI:15378"/>
        <dbReference type="ChEBI" id="CHEBI:29033"/>
        <dbReference type="ChEBI" id="CHEBI:29034"/>
        <dbReference type="ChEBI" id="CHEBI:57783"/>
        <dbReference type="ChEBI" id="CHEBI:58349"/>
        <dbReference type="EC" id="1.16.1.9"/>
    </reaction>
</comment>
<keyword evidence="5" id="KW-1003">Cell membrane</keyword>
<evidence type="ECO:0000256" key="7">
    <source>
        <dbReference type="ARBA" id="ARBA00022982"/>
    </source>
</evidence>
<name>A0A2I2GAX1_9EURO</name>
<dbReference type="InterPro" id="IPR051410">
    <property type="entry name" value="Ferric/Cupric_Reductase"/>
</dbReference>
<dbReference type="CDD" id="cd06186">
    <property type="entry name" value="NOX_Duox_like_FAD_NADP"/>
    <property type="match status" value="1"/>
</dbReference>
<evidence type="ECO:0000256" key="2">
    <source>
        <dbReference type="ARBA" id="ARBA00006278"/>
    </source>
</evidence>
<dbReference type="Pfam" id="PF01794">
    <property type="entry name" value="Ferric_reduct"/>
    <property type="match status" value="1"/>
</dbReference>
<accession>A0A2I2GAX1</accession>
<evidence type="ECO:0000256" key="4">
    <source>
        <dbReference type="ARBA" id="ARBA00022448"/>
    </source>
</evidence>
<keyword evidence="11 13" id="KW-0472">Membrane</keyword>
<dbReference type="PANTHER" id="PTHR32361:SF3">
    <property type="entry name" value="REDUCTASE, PUTATIVE (AFU_ORTHOLOGUE AFUA_6G13750)-RELATED"/>
    <property type="match status" value="1"/>
</dbReference>
<dbReference type="STRING" id="1392250.A0A2I2GAX1"/>
<dbReference type="GO" id="GO:0005886">
    <property type="term" value="C:plasma membrane"/>
    <property type="evidence" value="ECO:0007669"/>
    <property type="project" value="UniProtKB-SubCell"/>
</dbReference>
<evidence type="ECO:0000256" key="1">
    <source>
        <dbReference type="ARBA" id="ARBA00004651"/>
    </source>
</evidence>
<feature type="transmembrane region" description="Helical" evidence="13">
    <location>
        <begin position="464"/>
        <end position="485"/>
    </location>
</feature>
<dbReference type="SFLD" id="SFLDG01168">
    <property type="entry name" value="Ferric_reductase_subgroup_(FRE"/>
    <property type="match status" value="1"/>
</dbReference>
<protein>
    <recommendedName>
        <fullName evidence="3">ferric-chelate reductase (NADPH)</fullName>
        <ecNumber evidence="3">1.16.1.9</ecNumber>
    </recommendedName>
</protein>
<dbReference type="InterPro" id="IPR017927">
    <property type="entry name" value="FAD-bd_FR_type"/>
</dbReference>
<dbReference type="InterPro" id="IPR039261">
    <property type="entry name" value="FNR_nucleotide-bd"/>
</dbReference>
<dbReference type="Gene3D" id="3.40.50.80">
    <property type="entry name" value="Nucleotide-binding domain of ferredoxin-NADP reductase (FNR) module"/>
    <property type="match status" value="1"/>
</dbReference>
<dbReference type="GO" id="GO:0052851">
    <property type="term" value="F:ferric-chelate reductase (NADPH) activity"/>
    <property type="evidence" value="ECO:0007669"/>
    <property type="project" value="UniProtKB-EC"/>
</dbReference>
<keyword evidence="6 13" id="KW-0812">Transmembrane</keyword>
<dbReference type="SUPFAM" id="SSF63380">
    <property type="entry name" value="Riboflavin synthase domain-like"/>
    <property type="match status" value="1"/>
</dbReference>
<dbReference type="Pfam" id="PF08022">
    <property type="entry name" value="FAD_binding_8"/>
    <property type="match status" value="1"/>
</dbReference>
<dbReference type="SUPFAM" id="SSF52343">
    <property type="entry name" value="Ferredoxin reductase-like, C-terminal NADP-linked domain"/>
    <property type="match status" value="1"/>
</dbReference>
<feature type="transmembrane region" description="Helical" evidence="13">
    <location>
        <begin position="214"/>
        <end position="233"/>
    </location>
</feature>
<dbReference type="AlphaFoldDB" id="A0A2I2GAX1"/>
<dbReference type="GO" id="GO:0006879">
    <property type="term" value="P:intracellular iron ion homeostasis"/>
    <property type="evidence" value="ECO:0007669"/>
    <property type="project" value="TreeGrafter"/>
</dbReference>
<keyword evidence="10" id="KW-0406">Ion transport</keyword>
<evidence type="ECO:0000256" key="5">
    <source>
        <dbReference type="ARBA" id="ARBA00022475"/>
    </source>
</evidence>
<keyword evidence="4" id="KW-0813">Transport</keyword>
<dbReference type="GO" id="GO:0006826">
    <property type="term" value="P:iron ion transport"/>
    <property type="evidence" value="ECO:0007669"/>
    <property type="project" value="UniProtKB-ARBA"/>
</dbReference>
<dbReference type="SFLD" id="SFLDS00052">
    <property type="entry name" value="Ferric_Reductase_Domain"/>
    <property type="match status" value="1"/>
</dbReference>
<dbReference type="PANTHER" id="PTHR32361">
    <property type="entry name" value="FERRIC/CUPRIC REDUCTASE TRANSMEMBRANE COMPONENT"/>
    <property type="match status" value="1"/>
</dbReference>
<feature type="transmembrane region" description="Helical" evidence="13">
    <location>
        <begin position="129"/>
        <end position="151"/>
    </location>
</feature>
<keyword evidence="8 13" id="KW-1133">Transmembrane helix</keyword>
<dbReference type="VEuPathDB" id="FungiDB:P170DRAFT_491644"/>
<reference evidence="15 16" key="1">
    <citation type="submission" date="2016-12" db="EMBL/GenBank/DDBJ databases">
        <title>The genomes of Aspergillus section Nigri reveals drivers in fungal speciation.</title>
        <authorList>
            <consortium name="DOE Joint Genome Institute"/>
            <person name="Vesth T.C."/>
            <person name="Nybo J."/>
            <person name="Theobald S."/>
            <person name="Brandl J."/>
            <person name="Frisvad J.C."/>
            <person name="Nielsen K.F."/>
            <person name="Lyhne E.K."/>
            <person name="Kogle M.E."/>
            <person name="Kuo A."/>
            <person name="Riley R."/>
            <person name="Clum A."/>
            <person name="Nolan M."/>
            <person name="Lipzen A."/>
            <person name="Salamov A."/>
            <person name="Henrissat B."/>
            <person name="Wiebenga A."/>
            <person name="De Vries R.P."/>
            <person name="Grigoriev I.V."/>
            <person name="Mortensen U.H."/>
            <person name="Andersen M.R."/>
            <person name="Baker S.E."/>
        </authorList>
    </citation>
    <scope>NUCLEOTIDE SEQUENCE [LARGE SCALE GENOMIC DNA]</scope>
    <source>
        <strain evidence="15 16">IBT 23096</strain>
    </source>
</reference>
<dbReference type="OrthoDB" id="167398at2759"/>
<proteinExistence type="inferred from homology"/>
<evidence type="ECO:0000256" key="11">
    <source>
        <dbReference type="ARBA" id="ARBA00023136"/>
    </source>
</evidence>
<evidence type="ECO:0000256" key="3">
    <source>
        <dbReference type="ARBA" id="ARBA00012668"/>
    </source>
</evidence>
<evidence type="ECO:0000259" key="14">
    <source>
        <dbReference type="PROSITE" id="PS51384"/>
    </source>
</evidence>
<keyword evidence="7" id="KW-0249">Electron transport</keyword>
<dbReference type="EMBL" id="MSFO01000003">
    <property type="protein sequence ID" value="PLB50029.1"/>
    <property type="molecule type" value="Genomic_DNA"/>
</dbReference>
<evidence type="ECO:0000256" key="8">
    <source>
        <dbReference type="ARBA" id="ARBA00022989"/>
    </source>
</evidence>
<evidence type="ECO:0000256" key="6">
    <source>
        <dbReference type="ARBA" id="ARBA00022692"/>
    </source>
</evidence>
<dbReference type="InterPro" id="IPR017938">
    <property type="entry name" value="Riboflavin_synthase-like_b-brl"/>
</dbReference>
<keyword evidence="9" id="KW-0560">Oxidoreductase</keyword>
<feature type="transmembrane region" description="Helical" evidence="13">
    <location>
        <begin position="288"/>
        <end position="319"/>
    </location>
</feature>
<sequence>MLSPRHDMPSSGGDMEPHWGYFDRELPCMVDAGKCAYLDVVYHSHDLSVLYTIIMWAVILGILLLCFLAHYCNPVTRQFNSCVSKKEDVENPGHAQSSLYRMRRALGSLYHRFLIGEFLPSVFGNTTRFNVLILVVLTGYLTVFSFVGNVYKTWYSPVEGSPDTIRVGMGPWADRIGVLAYALTPLSILLCTRESILSLVTGIPYHHFNFLHRWLGYIIYIQATLHTISWTIVEGKLYQPQPSTWNDFIKQEYIIWGVVAMILLTFLVVFSTQWAIRLTGYEFFRKSHYIIAMIYIGACWGHWDKLACWMIASLVVWLLDRSIRLLRTFILHFGAFSNPDVCYKGLLIPKAHISHFPNMEDGDVVRLDFQHDHAPWDIGQHFYLCFPDLSIWQSHPMTPSSVPGTRTQSHTYIIRAKGGITRQLANIASHPDPSKNASTPIIVNGPYGQSIVDNDLACTDDINLFFVAGGTGITFILPLLQAIVLNPLFKTRRSQIEVIWIIRRRADMHWVMNELDALRNATYSCSHLRIRIFVSRENERDKSASASASTTELEKHPSERMAPLNTDGFIVRSIGAGAGASKHPDLAAEVGEFVSRTVRGPTRVVASGPVGMIRDLKRGVANCCDPGKVLKGEERFDVEFVFDDRLEY</sequence>
<comment type="similarity">
    <text evidence="2">Belongs to the ferric reductase (FRE) family.</text>
</comment>